<feature type="compositionally biased region" description="Basic and acidic residues" evidence="1">
    <location>
        <begin position="115"/>
        <end position="128"/>
    </location>
</feature>
<dbReference type="SMART" id="SM00278">
    <property type="entry name" value="HhH1"/>
    <property type="match status" value="2"/>
</dbReference>
<dbReference type="GO" id="GO:0015627">
    <property type="term" value="C:type II protein secretion system complex"/>
    <property type="evidence" value="ECO:0007669"/>
    <property type="project" value="TreeGrafter"/>
</dbReference>
<feature type="compositionally biased region" description="Basic and acidic residues" evidence="1">
    <location>
        <begin position="98"/>
        <end position="108"/>
    </location>
</feature>
<dbReference type="AlphaFoldDB" id="A0A128EM84"/>
<dbReference type="InterPro" id="IPR010994">
    <property type="entry name" value="RuvA_2-like"/>
</dbReference>
<dbReference type="SUPFAM" id="SSF47781">
    <property type="entry name" value="RuvA domain 2-like"/>
    <property type="match status" value="1"/>
</dbReference>
<organism evidence="4 5">
    <name type="scientific">Campylobacter geochelonis</name>
    <dbReference type="NCBI Taxonomy" id="1780362"/>
    <lineage>
        <taxon>Bacteria</taxon>
        <taxon>Pseudomonadati</taxon>
        <taxon>Campylobacterota</taxon>
        <taxon>Epsilonproteobacteria</taxon>
        <taxon>Campylobacterales</taxon>
        <taxon>Campylobacteraceae</taxon>
        <taxon>Campylobacter</taxon>
    </lineage>
</organism>
<dbReference type="OrthoDB" id="5373215at2"/>
<feature type="domain" description="Helix-hairpin-helix DNA-binding motif class 1" evidence="3">
    <location>
        <begin position="59"/>
        <end position="78"/>
    </location>
</feature>
<protein>
    <submittedName>
        <fullName evidence="4">Acetohydroxy acid synthase large subunit</fullName>
    </submittedName>
</protein>
<accession>A0A128EM84</accession>
<gene>
    <name evidence="4" type="primary">comEA_2</name>
    <name evidence="4" type="ORF">ERS672216_01946</name>
</gene>
<dbReference type="Gene3D" id="1.10.150.320">
    <property type="entry name" value="Photosystem II 12 kDa extrinsic protein"/>
    <property type="match status" value="1"/>
</dbReference>
<dbReference type="EMBL" id="FIZP01000032">
    <property type="protein sequence ID" value="CZE49488.1"/>
    <property type="molecule type" value="Genomic_DNA"/>
</dbReference>
<dbReference type="PANTHER" id="PTHR21180">
    <property type="entry name" value="ENDONUCLEASE/EXONUCLEASE/PHOSPHATASE FAMILY DOMAIN-CONTAINING PROTEIN 1"/>
    <property type="match status" value="1"/>
</dbReference>
<proteinExistence type="predicted"/>
<keyword evidence="5" id="KW-1185">Reference proteome</keyword>
<dbReference type="InterPro" id="IPR003583">
    <property type="entry name" value="Hlx-hairpin-Hlx_DNA-bd_motif"/>
</dbReference>
<evidence type="ECO:0000256" key="2">
    <source>
        <dbReference type="SAM" id="SignalP"/>
    </source>
</evidence>
<dbReference type="InterPro" id="IPR004509">
    <property type="entry name" value="Competence_ComEA_HhH"/>
</dbReference>
<dbReference type="Proteomes" id="UP000069632">
    <property type="component" value="Unassembled WGS sequence"/>
</dbReference>
<dbReference type="PANTHER" id="PTHR21180:SF32">
    <property type="entry name" value="ENDONUCLEASE_EXONUCLEASE_PHOSPHATASE FAMILY DOMAIN-CONTAINING PROTEIN 1"/>
    <property type="match status" value="1"/>
</dbReference>
<evidence type="ECO:0000313" key="5">
    <source>
        <dbReference type="Proteomes" id="UP000069632"/>
    </source>
</evidence>
<keyword evidence="2" id="KW-0732">Signal</keyword>
<dbReference type="Pfam" id="PF12836">
    <property type="entry name" value="HHH_3"/>
    <property type="match status" value="1"/>
</dbReference>
<name>A0A128EM84_9BACT</name>
<sequence length="143" mass="15770">MKFILKLALIFGALTTFVFAAVNINTATKDELMSLEGIGDIKAEAIIKHREATPFKSIEDIKSVNGIGDKTFNALKSDIDIKGETTVKEKAKKSIKEKSDKLIKSADKKVKKAKEKSEKSKDKAINDSKAKIDKATKLDTKEK</sequence>
<dbReference type="RefSeq" id="WP_075495470.1">
    <property type="nucleotide sequence ID" value="NZ_CP053844.1"/>
</dbReference>
<feature type="domain" description="Helix-hairpin-helix DNA-binding motif class 1" evidence="3">
    <location>
        <begin position="30"/>
        <end position="49"/>
    </location>
</feature>
<evidence type="ECO:0000256" key="1">
    <source>
        <dbReference type="SAM" id="MobiDB-lite"/>
    </source>
</evidence>
<feature type="chain" id="PRO_5007281565" evidence="2">
    <location>
        <begin position="21"/>
        <end position="143"/>
    </location>
</feature>
<dbReference type="GO" id="GO:0003677">
    <property type="term" value="F:DNA binding"/>
    <property type="evidence" value="ECO:0007669"/>
    <property type="project" value="InterPro"/>
</dbReference>
<evidence type="ECO:0000259" key="3">
    <source>
        <dbReference type="SMART" id="SM00278"/>
    </source>
</evidence>
<reference evidence="4 5" key="1">
    <citation type="submission" date="2016-02" db="EMBL/GenBank/DDBJ databases">
        <authorList>
            <consortium name="Pathogen Informatics"/>
        </authorList>
    </citation>
    <scope>NUCLEOTIDE SEQUENCE [LARGE SCALE GENOMIC DNA]</scope>
    <source>
        <strain evidence="4 5">RC20</strain>
    </source>
</reference>
<feature type="region of interest" description="Disordered" evidence="1">
    <location>
        <begin position="98"/>
        <end position="128"/>
    </location>
</feature>
<dbReference type="InterPro" id="IPR051675">
    <property type="entry name" value="Endo/Exo/Phosphatase_dom_1"/>
</dbReference>
<dbReference type="NCBIfam" id="TIGR00426">
    <property type="entry name" value="competence protein ComEA helix-hairpin-helix repeat region"/>
    <property type="match status" value="1"/>
</dbReference>
<dbReference type="GO" id="GO:0006281">
    <property type="term" value="P:DNA repair"/>
    <property type="evidence" value="ECO:0007669"/>
    <property type="project" value="InterPro"/>
</dbReference>
<evidence type="ECO:0000313" key="4">
    <source>
        <dbReference type="EMBL" id="CZE49488.1"/>
    </source>
</evidence>
<feature type="signal peptide" evidence="2">
    <location>
        <begin position="1"/>
        <end position="20"/>
    </location>
</feature>
<dbReference type="GO" id="GO:0015628">
    <property type="term" value="P:protein secretion by the type II secretion system"/>
    <property type="evidence" value="ECO:0007669"/>
    <property type="project" value="TreeGrafter"/>
</dbReference>